<evidence type="ECO:0000256" key="4">
    <source>
        <dbReference type="ARBA" id="ARBA00023145"/>
    </source>
</evidence>
<accession>A0A2Z4FIY5</accession>
<evidence type="ECO:0000256" key="2">
    <source>
        <dbReference type="ARBA" id="ARBA00022729"/>
    </source>
</evidence>
<feature type="chain" id="PRO_5016273582" description="Penicillin acylase family protein" evidence="7">
    <location>
        <begin position="19"/>
        <end position="1003"/>
    </location>
</feature>
<dbReference type="InterPro" id="IPR002692">
    <property type="entry name" value="S45"/>
</dbReference>
<dbReference type="GO" id="GO:0046872">
    <property type="term" value="F:metal ion binding"/>
    <property type="evidence" value="ECO:0007669"/>
    <property type="project" value="UniProtKB-KW"/>
</dbReference>
<dbReference type="Proteomes" id="UP000249799">
    <property type="component" value="Chromosome"/>
</dbReference>
<comment type="similarity">
    <text evidence="1">Belongs to the peptidase S45 family.</text>
</comment>
<dbReference type="Gene3D" id="1.10.1400.10">
    <property type="match status" value="1"/>
</dbReference>
<dbReference type="PIRSF" id="PIRSF001227">
    <property type="entry name" value="Pen_acylase"/>
    <property type="match status" value="1"/>
</dbReference>
<comment type="cofactor">
    <cofactor evidence="5">
        <name>Ca(2+)</name>
        <dbReference type="ChEBI" id="CHEBI:29108"/>
    </cofactor>
    <text evidence="5">Binds 1 Ca(2+) ion per dimer.</text>
</comment>
<dbReference type="InterPro" id="IPR023343">
    <property type="entry name" value="Penicillin_amidase_dom1"/>
</dbReference>
<keyword evidence="4" id="KW-0865">Zymogen</keyword>
<dbReference type="GO" id="GO:0017000">
    <property type="term" value="P:antibiotic biosynthetic process"/>
    <property type="evidence" value="ECO:0007669"/>
    <property type="project" value="InterPro"/>
</dbReference>
<evidence type="ECO:0008006" key="10">
    <source>
        <dbReference type="Google" id="ProtNLM"/>
    </source>
</evidence>
<sequence length="1003" mass="108170">MMRNYLLRGFILCGLALAGCSEGSNQRLPNHDTPHSDAGRDASSSPEGDAQLSLDAGPTSDADASNPDIDLAPDPLVGDPDIRAQLRRPVKVMTDAFGMHHIFAESLEDLFFINGYTYASDRFAQMEFYRRLATGTLAEIWGDASVDARRSDVMMRSLGLKRSAERYLRAEYDPDSQSSQALMAYCAGVNAFLAKYRAGEVALPGGMAEAMPPHALPDWQPADVMAVSKLLALYLSYSAPTWIEWHGLRQKVLDTFAPDAPSGDFAARHGFLADVLRLAPAAHTTHIDGLPAGNSSAIILPNTSSAQAPDVSPKLIERALALHEGLDDLEGMGELDIFGRRGALKVGGNSWVLGGELTESGNPTVANDPHLGLGLPTIFYPIHMELNDDIDGRAPLKLVGAALMGLPGVALGRSDAVAWGASASQYDYSDVYAEEVRGDSDAAEIPTVLFEGLQVPVERITETIKVGSAGEVSETLDLVVEVVPHHGPILPTLEDGRPLVRRSGQALSVKWAGLRANNEMDFLMGLWRAKTPLEAEAALNQHGVGFGNFVFGFSSGQIFYSGQSDIARRQVDALNYHPRNNPRGNAPIFILPGSGGAEWSGLLDDRRIPHAYNPQKRFIVIADNDPTGGALNNNPFDELYYIGAFFDVGFRAERITSLIESATAFEQTLSVDAQMAIQHDAVDPLAERVAQRMVNAIDVVTTASLHGSDDEEVNVLLDLYAGRIDVLVEYRDLLDAWDYAAPATRSPTGPDRGRSAAASLFNAAMVELLKAVYADEFDKLGYFAAGEFRFAGASQLLIRSLVYLLEQPEAAQTYDPSLRDSRIFDDLRTPNLDETRLSALVHSVVRAADRFARSAALGEALGRAIPSPGSASYSDWVWGRMHGVALAASLPTPSDTYARPGASARQPFFGHGGAEFSIKRCPHGFNDFNFSCDTGAAVRMLHVMNAGDSVSYIAIPGGYSGDPASPFYMSEFDGWRGAPARKVEINENLLDANGAGTIVYAPY</sequence>
<proteinExistence type="inferred from homology"/>
<dbReference type="InterPro" id="IPR014395">
    <property type="entry name" value="Pen/GL7ACA/AHL_acylase"/>
</dbReference>
<feature type="binding site" evidence="5">
    <location>
        <position position="430"/>
    </location>
    <ligand>
        <name>Ca(2+)</name>
        <dbReference type="ChEBI" id="CHEBI:29108"/>
    </ligand>
</feature>
<feature type="region of interest" description="Disordered" evidence="6">
    <location>
        <begin position="24"/>
        <end position="80"/>
    </location>
</feature>
<dbReference type="PANTHER" id="PTHR34218:SF3">
    <property type="entry name" value="ACYL-HOMOSERINE LACTONE ACYLASE PVDQ"/>
    <property type="match status" value="1"/>
</dbReference>
<feature type="binding site" evidence="5">
    <location>
        <position position="427"/>
    </location>
    <ligand>
        <name>Ca(2+)</name>
        <dbReference type="ChEBI" id="CHEBI:29108"/>
    </ligand>
</feature>
<feature type="compositionally biased region" description="Basic and acidic residues" evidence="6">
    <location>
        <begin position="29"/>
        <end position="40"/>
    </location>
</feature>
<keyword evidence="5" id="KW-0106">Calcium</keyword>
<dbReference type="EMBL" id="CP030032">
    <property type="protein sequence ID" value="AWV88883.1"/>
    <property type="molecule type" value="Genomic_DNA"/>
</dbReference>
<keyword evidence="5" id="KW-0479">Metal-binding</keyword>
<evidence type="ECO:0000256" key="6">
    <source>
        <dbReference type="SAM" id="MobiDB-lite"/>
    </source>
</evidence>
<evidence type="ECO:0000313" key="9">
    <source>
        <dbReference type="Proteomes" id="UP000249799"/>
    </source>
</evidence>
<gene>
    <name evidence="8" type="ORF">DN745_05835</name>
</gene>
<dbReference type="InterPro" id="IPR029055">
    <property type="entry name" value="Ntn_hydrolases_N"/>
</dbReference>
<dbReference type="PANTHER" id="PTHR34218">
    <property type="entry name" value="PEPTIDASE S45 PENICILLIN AMIDASE"/>
    <property type="match status" value="1"/>
</dbReference>
<name>A0A2Z4FIY5_9DELT</name>
<dbReference type="Gene3D" id="2.30.120.10">
    <property type="match status" value="1"/>
</dbReference>
<dbReference type="Gene3D" id="1.10.439.10">
    <property type="entry name" value="Penicillin Amidohydrolase, domain 1"/>
    <property type="match status" value="1"/>
</dbReference>
<dbReference type="KEGG" id="bsed:DN745_05835"/>
<dbReference type="InterPro" id="IPR043146">
    <property type="entry name" value="Penicillin_amidase_N_B-knob"/>
</dbReference>
<dbReference type="PROSITE" id="PS51257">
    <property type="entry name" value="PROKAR_LIPOPROTEIN"/>
    <property type="match status" value="1"/>
</dbReference>
<dbReference type="SUPFAM" id="SSF56235">
    <property type="entry name" value="N-terminal nucleophile aminohydrolases (Ntn hydrolases)"/>
    <property type="match status" value="1"/>
</dbReference>
<dbReference type="Pfam" id="PF01804">
    <property type="entry name" value="Penicil_amidase"/>
    <property type="match status" value="1"/>
</dbReference>
<protein>
    <recommendedName>
        <fullName evidence="10">Penicillin acylase family protein</fullName>
    </recommendedName>
</protein>
<dbReference type="GO" id="GO:0016811">
    <property type="term" value="F:hydrolase activity, acting on carbon-nitrogen (but not peptide) bonds, in linear amides"/>
    <property type="evidence" value="ECO:0007669"/>
    <property type="project" value="InterPro"/>
</dbReference>
<dbReference type="InterPro" id="IPR043147">
    <property type="entry name" value="Penicillin_amidase_A-knob"/>
</dbReference>
<keyword evidence="2 7" id="KW-0732">Signal</keyword>
<evidence type="ECO:0000256" key="3">
    <source>
        <dbReference type="ARBA" id="ARBA00022801"/>
    </source>
</evidence>
<keyword evidence="3" id="KW-0378">Hydrolase</keyword>
<evidence type="ECO:0000313" key="8">
    <source>
        <dbReference type="EMBL" id="AWV88883.1"/>
    </source>
</evidence>
<dbReference type="OrthoDB" id="9760084at2"/>
<dbReference type="Gene3D" id="3.60.20.10">
    <property type="entry name" value="Glutamine Phosphoribosylpyrophosphate, subunit 1, domain 1"/>
    <property type="match status" value="1"/>
</dbReference>
<keyword evidence="9" id="KW-1185">Reference proteome</keyword>
<dbReference type="AlphaFoldDB" id="A0A2Z4FIY5"/>
<organism evidence="8 9">
    <name type="scientific">Bradymonas sediminis</name>
    <dbReference type="NCBI Taxonomy" id="1548548"/>
    <lineage>
        <taxon>Bacteria</taxon>
        <taxon>Deltaproteobacteria</taxon>
        <taxon>Bradymonadales</taxon>
        <taxon>Bradymonadaceae</taxon>
        <taxon>Bradymonas</taxon>
    </lineage>
</organism>
<evidence type="ECO:0000256" key="7">
    <source>
        <dbReference type="SAM" id="SignalP"/>
    </source>
</evidence>
<reference evidence="8 9" key="1">
    <citation type="submission" date="2018-06" db="EMBL/GenBank/DDBJ databases">
        <title>Lujinxingia sediminis gen. nov. sp. nov., a new facultative anaerobic member of the class Deltaproteobacteria, and proposal of Lujinxingaceae fam. nov.</title>
        <authorList>
            <person name="Guo L.-Y."/>
            <person name="Li C.-M."/>
            <person name="Wang S."/>
            <person name="Du Z.-J."/>
        </authorList>
    </citation>
    <scope>NUCLEOTIDE SEQUENCE [LARGE SCALE GENOMIC DNA]</scope>
    <source>
        <strain evidence="8 9">FA350</strain>
    </source>
</reference>
<evidence type="ECO:0000256" key="5">
    <source>
        <dbReference type="PIRSR" id="PIRSR001227-2"/>
    </source>
</evidence>
<dbReference type="RefSeq" id="WP_111332940.1">
    <property type="nucleotide sequence ID" value="NZ_CP030032.1"/>
</dbReference>
<evidence type="ECO:0000256" key="1">
    <source>
        <dbReference type="ARBA" id="ARBA00006586"/>
    </source>
</evidence>
<feature type="signal peptide" evidence="7">
    <location>
        <begin position="1"/>
        <end position="18"/>
    </location>
</feature>